<keyword evidence="9" id="KW-0028">Amino-acid biosynthesis</keyword>
<protein>
    <recommendedName>
        <fullName evidence="6 9">ATP phosphoribosyltransferase regulatory subunit</fullName>
    </recommendedName>
</protein>
<evidence type="ECO:0000256" key="4">
    <source>
        <dbReference type="ARBA" id="ARBA00011496"/>
    </source>
</evidence>
<comment type="subunit">
    <text evidence="4 9">Heteromultimer composed of HisG and HisZ subunits.</text>
</comment>
<dbReference type="HAMAP" id="MF_00125">
    <property type="entry name" value="HisZ"/>
    <property type="match status" value="1"/>
</dbReference>
<dbReference type="InterPro" id="IPR006195">
    <property type="entry name" value="aa-tRNA-synth_II"/>
</dbReference>
<evidence type="ECO:0000256" key="5">
    <source>
        <dbReference type="ARBA" id="ARBA00011738"/>
    </source>
</evidence>
<evidence type="ECO:0000256" key="7">
    <source>
        <dbReference type="ARBA" id="ARBA00022490"/>
    </source>
</evidence>
<name>A0A1X7FAL7_9PROT</name>
<evidence type="ECO:0000313" key="12">
    <source>
        <dbReference type="EMBL" id="SMF49246.1"/>
    </source>
</evidence>
<dbReference type="Pfam" id="PF13393">
    <property type="entry name" value="tRNA-synt_His"/>
    <property type="match status" value="1"/>
</dbReference>
<comment type="subunit">
    <text evidence="5">Homodimer.</text>
</comment>
<keyword evidence="12" id="KW-0808">Transferase</keyword>
<keyword evidence="7 9" id="KW-0963">Cytoplasm</keyword>
<feature type="binding site" evidence="10">
    <location>
        <position position="115"/>
    </location>
    <ligand>
        <name>L-histidine</name>
        <dbReference type="ChEBI" id="CHEBI:57595"/>
    </ligand>
</feature>
<comment type="similarity">
    <text evidence="3 9">Belongs to the class-II aminoacyl-tRNA synthetase family. HisZ subfamily.</text>
</comment>
<dbReference type="Gene3D" id="3.30.930.10">
    <property type="entry name" value="Bira Bifunctional Protein, Domain 2"/>
    <property type="match status" value="1"/>
</dbReference>
<feature type="binding site" evidence="10">
    <location>
        <position position="129"/>
    </location>
    <ligand>
        <name>L-histidine</name>
        <dbReference type="ChEBI" id="CHEBI:57595"/>
    </ligand>
</feature>
<dbReference type="PIRSF" id="PIRSF001549">
    <property type="entry name" value="His-tRNA_synth"/>
    <property type="match status" value="1"/>
</dbReference>
<dbReference type="PANTHER" id="PTHR43707">
    <property type="entry name" value="HISTIDYL-TRNA SYNTHETASE"/>
    <property type="match status" value="1"/>
</dbReference>
<sequence length="388" mass="41062">MPADALSSALLPAGLHDVLPSEAAHEAAAVERLLAEFAAQGYRRVDPPLVEFEENLLSGPGAAMAKQTFRLMDPHSQRMMAVRADITPQIARIATTRLKNEARPLRLCYAGQVLRVKGSQLRPERQFTQVGVELIGALEAEADAEVVLLAVQALGAIGVPHLSVDLCVPTMVSRICAGLGLGEEEIRQLRAALDRKDSAAVAAVGGPAAKLLETLMDASGPADRAMQALAALPLPEGAEKDRRRLTDTLALLRAAMPDLTVTIDLVEHRGFEYQTGLSFTLFSRAAGELGQGGRYRAGAQGEAKGDGRGEPATGFTLYMDTLLRAVPAAKAPGRVYVPHGSGWETARRLRADGWVTVAGLAPVADTAAEARRLQCGHWLAGGDVKPVG</sequence>
<comment type="function">
    <text evidence="8 9">Required for the first step of histidine biosynthesis. May allow the feedback regulation of ATP phosphoribosyltransferase activity by histidine.</text>
</comment>
<evidence type="ECO:0000256" key="1">
    <source>
        <dbReference type="ARBA" id="ARBA00004496"/>
    </source>
</evidence>
<dbReference type="InterPro" id="IPR045864">
    <property type="entry name" value="aa-tRNA-synth_II/BPL/LPL"/>
</dbReference>
<keyword evidence="9" id="KW-0368">Histidine biosynthesis</keyword>
<evidence type="ECO:0000259" key="11">
    <source>
        <dbReference type="PROSITE" id="PS50862"/>
    </source>
</evidence>
<keyword evidence="12" id="KW-0328">Glycosyltransferase</keyword>
<dbReference type="PANTHER" id="PTHR43707:SF1">
    <property type="entry name" value="HISTIDINE--TRNA LIGASE, MITOCHONDRIAL-RELATED"/>
    <property type="match status" value="1"/>
</dbReference>
<evidence type="ECO:0000256" key="6">
    <source>
        <dbReference type="ARBA" id="ARBA00020397"/>
    </source>
</evidence>
<reference evidence="12 13" key="1">
    <citation type="submission" date="2017-04" db="EMBL/GenBank/DDBJ databases">
        <authorList>
            <person name="Afonso C.L."/>
            <person name="Miller P.J."/>
            <person name="Scott M.A."/>
            <person name="Spackman E."/>
            <person name="Goraichik I."/>
            <person name="Dimitrov K.M."/>
            <person name="Suarez D.L."/>
            <person name="Swayne D.E."/>
        </authorList>
    </citation>
    <scope>NUCLEOTIDE SEQUENCE [LARGE SCALE GENOMIC DNA]</scope>
    <source>
        <strain evidence="12 13">A2P</strain>
    </source>
</reference>
<dbReference type="STRING" id="286727.SAMN02982917_2446"/>
<feature type="binding site" evidence="10">
    <location>
        <begin position="85"/>
        <end position="87"/>
    </location>
    <ligand>
        <name>L-histidine</name>
        <dbReference type="ChEBI" id="CHEBI:57595"/>
    </ligand>
</feature>
<evidence type="ECO:0000256" key="2">
    <source>
        <dbReference type="ARBA" id="ARBA00004667"/>
    </source>
</evidence>
<dbReference type="UniPathway" id="UPA00031">
    <property type="reaction ID" value="UER00006"/>
</dbReference>
<evidence type="ECO:0000256" key="8">
    <source>
        <dbReference type="ARBA" id="ARBA00025246"/>
    </source>
</evidence>
<evidence type="ECO:0000256" key="10">
    <source>
        <dbReference type="PIRSR" id="PIRSR001549-1"/>
    </source>
</evidence>
<evidence type="ECO:0000256" key="9">
    <source>
        <dbReference type="HAMAP-Rule" id="MF_00125"/>
    </source>
</evidence>
<dbReference type="GO" id="GO:0005737">
    <property type="term" value="C:cytoplasm"/>
    <property type="evidence" value="ECO:0007669"/>
    <property type="project" value="UniProtKB-SubCell"/>
</dbReference>
<gene>
    <name evidence="9" type="primary">hisZ</name>
    <name evidence="12" type="ORF">SAMN02982917_2446</name>
</gene>
<dbReference type="SUPFAM" id="SSF55681">
    <property type="entry name" value="Class II aaRS and biotin synthetases"/>
    <property type="match status" value="1"/>
</dbReference>
<dbReference type="GO" id="GO:0016757">
    <property type="term" value="F:glycosyltransferase activity"/>
    <property type="evidence" value="ECO:0007669"/>
    <property type="project" value="UniProtKB-KW"/>
</dbReference>
<comment type="subcellular location">
    <subcellularLocation>
        <location evidence="1 9">Cytoplasm</location>
    </subcellularLocation>
</comment>
<feature type="binding site" evidence="10">
    <location>
        <position position="269"/>
    </location>
    <ligand>
        <name>L-histidine</name>
        <dbReference type="ChEBI" id="CHEBI:57595"/>
    </ligand>
</feature>
<dbReference type="OrthoDB" id="9769617at2"/>
<comment type="pathway">
    <text evidence="2 9">Amino-acid biosynthesis; L-histidine biosynthesis; L-histidine from 5-phospho-alpha-D-ribose 1-diphosphate: step 1/9.</text>
</comment>
<dbReference type="InterPro" id="IPR041715">
    <property type="entry name" value="HisRS-like_core"/>
</dbReference>
<comment type="miscellaneous">
    <text evidence="9">This function is generally fulfilled by the C-terminal part of HisG, which is missing in some bacteria such as this one.</text>
</comment>
<feature type="domain" description="Aminoacyl-transfer RNA synthetases class-II family profile" evidence="11">
    <location>
        <begin position="28"/>
        <end position="338"/>
    </location>
</feature>
<dbReference type="EMBL" id="FXAK01000005">
    <property type="protein sequence ID" value="SMF49246.1"/>
    <property type="molecule type" value="Genomic_DNA"/>
</dbReference>
<dbReference type="PROSITE" id="PS50862">
    <property type="entry name" value="AA_TRNA_LIGASE_II"/>
    <property type="match status" value="1"/>
</dbReference>
<accession>A0A1X7FAL7</accession>
<feature type="binding site" evidence="10">
    <location>
        <position position="133"/>
    </location>
    <ligand>
        <name>L-histidine</name>
        <dbReference type="ChEBI" id="CHEBI:57595"/>
    </ligand>
</feature>
<organism evidence="12 13">
    <name type="scientific">Azospirillum oryzae</name>
    <dbReference type="NCBI Taxonomy" id="286727"/>
    <lineage>
        <taxon>Bacteria</taxon>
        <taxon>Pseudomonadati</taxon>
        <taxon>Pseudomonadota</taxon>
        <taxon>Alphaproteobacteria</taxon>
        <taxon>Rhodospirillales</taxon>
        <taxon>Azospirillaceae</taxon>
        <taxon>Azospirillum</taxon>
    </lineage>
</organism>
<dbReference type="GO" id="GO:0006427">
    <property type="term" value="P:histidyl-tRNA aminoacylation"/>
    <property type="evidence" value="ECO:0007669"/>
    <property type="project" value="TreeGrafter"/>
</dbReference>
<dbReference type="AlphaFoldDB" id="A0A1X7FAL7"/>
<dbReference type="GO" id="GO:0000105">
    <property type="term" value="P:L-histidine biosynthetic process"/>
    <property type="evidence" value="ECO:0007669"/>
    <property type="project" value="UniProtKB-UniRule"/>
</dbReference>
<proteinExistence type="inferred from homology"/>
<dbReference type="Proteomes" id="UP000192936">
    <property type="component" value="Unassembled WGS sequence"/>
</dbReference>
<evidence type="ECO:0000313" key="13">
    <source>
        <dbReference type="Proteomes" id="UP000192936"/>
    </source>
</evidence>
<dbReference type="RefSeq" id="WP_085085619.1">
    <property type="nucleotide sequence ID" value="NZ_FXAK01000005.1"/>
</dbReference>
<dbReference type="InterPro" id="IPR004516">
    <property type="entry name" value="HisRS/HisZ"/>
</dbReference>
<evidence type="ECO:0000256" key="3">
    <source>
        <dbReference type="ARBA" id="ARBA00005539"/>
    </source>
</evidence>
<dbReference type="InterPro" id="IPR004517">
    <property type="entry name" value="HisZ"/>
</dbReference>
<dbReference type="GO" id="GO:0004821">
    <property type="term" value="F:histidine-tRNA ligase activity"/>
    <property type="evidence" value="ECO:0007669"/>
    <property type="project" value="TreeGrafter"/>
</dbReference>